<evidence type="ECO:0008006" key="3">
    <source>
        <dbReference type="Google" id="ProtNLM"/>
    </source>
</evidence>
<name>A0A1F8B8X3_9BACT</name>
<proteinExistence type="predicted"/>
<dbReference type="AlphaFoldDB" id="A0A1F8B8X3"/>
<dbReference type="InterPro" id="IPR006439">
    <property type="entry name" value="HAD-SF_hydro_IA"/>
</dbReference>
<gene>
    <name evidence="1" type="ORF">A2892_00530</name>
</gene>
<dbReference type="EMBL" id="MGHD01000004">
    <property type="protein sequence ID" value="OGM60496.1"/>
    <property type="molecule type" value="Genomic_DNA"/>
</dbReference>
<organism evidence="1 2">
    <name type="scientific">Candidatus Woesebacteria bacterium RIFCSPLOWO2_01_FULL_39_10b</name>
    <dbReference type="NCBI Taxonomy" id="1802517"/>
    <lineage>
        <taxon>Bacteria</taxon>
        <taxon>Candidatus Woeseibacteriota</taxon>
    </lineage>
</organism>
<sequence>MRTILVDAVDTFVIEGKGIYKPMFDLLQNYPNRKIILTNANDEQKVEFGLTSLPYELFTLKHNPDKTDPKYFESMLKHFNLKSRDVVYFEHNPEAVKSAQSVGITSYFYDPDKKDLKALKLFLDEKVK</sequence>
<dbReference type="Proteomes" id="UP000176404">
    <property type="component" value="Unassembled WGS sequence"/>
</dbReference>
<evidence type="ECO:0000313" key="1">
    <source>
        <dbReference type="EMBL" id="OGM60496.1"/>
    </source>
</evidence>
<protein>
    <recommendedName>
        <fullName evidence="3">FCP1 homology domain-containing protein</fullName>
    </recommendedName>
</protein>
<dbReference type="NCBIfam" id="TIGR01509">
    <property type="entry name" value="HAD-SF-IA-v3"/>
    <property type="match status" value="1"/>
</dbReference>
<dbReference type="Gene3D" id="3.40.50.1000">
    <property type="entry name" value="HAD superfamily/HAD-like"/>
    <property type="match status" value="1"/>
</dbReference>
<dbReference type="SUPFAM" id="SSF56784">
    <property type="entry name" value="HAD-like"/>
    <property type="match status" value="1"/>
</dbReference>
<dbReference type="InterPro" id="IPR036412">
    <property type="entry name" value="HAD-like_sf"/>
</dbReference>
<reference evidence="1 2" key="1">
    <citation type="journal article" date="2016" name="Nat. Commun.">
        <title>Thousands of microbial genomes shed light on interconnected biogeochemical processes in an aquifer system.</title>
        <authorList>
            <person name="Anantharaman K."/>
            <person name="Brown C.T."/>
            <person name="Hug L.A."/>
            <person name="Sharon I."/>
            <person name="Castelle C.J."/>
            <person name="Probst A.J."/>
            <person name="Thomas B.C."/>
            <person name="Singh A."/>
            <person name="Wilkins M.J."/>
            <person name="Karaoz U."/>
            <person name="Brodie E.L."/>
            <person name="Williams K.H."/>
            <person name="Hubbard S.S."/>
            <person name="Banfield J.F."/>
        </authorList>
    </citation>
    <scope>NUCLEOTIDE SEQUENCE [LARGE SCALE GENOMIC DNA]</scope>
</reference>
<comment type="caution">
    <text evidence="1">The sequence shown here is derived from an EMBL/GenBank/DDBJ whole genome shotgun (WGS) entry which is preliminary data.</text>
</comment>
<dbReference type="InterPro" id="IPR023214">
    <property type="entry name" value="HAD_sf"/>
</dbReference>
<evidence type="ECO:0000313" key="2">
    <source>
        <dbReference type="Proteomes" id="UP000176404"/>
    </source>
</evidence>
<accession>A0A1F8B8X3</accession>
<dbReference type="STRING" id="1802517.A2892_00530"/>